<proteinExistence type="predicted"/>
<dbReference type="PROSITE" id="PS51186">
    <property type="entry name" value="GNAT"/>
    <property type="match status" value="1"/>
</dbReference>
<dbReference type="EMBL" id="VSLA01000027">
    <property type="protein sequence ID" value="TYC84061.1"/>
    <property type="molecule type" value="Genomic_DNA"/>
</dbReference>
<dbReference type="Gene3D" id="3.40.630.30">
    <property type="match status" value="1"/>
</dbReference>
<dbReference type="AlphaFoldDB" id="A0A5D0WK64"/>
<name>A0A5D0WK64_9FIRM</name>
<sequence>MPKDYQILKDRSKLQLENIKNLMRQTYWAPDRSEATIIKVIDHSVCYGVFDQDHQQIGFARVITDFATTYYICDVIIDAAHRGKGLGRLLLEFITTDSDFRGLYGLLVTADAHGFYQHHGFEPAPEIFMHSPRH</sequence>
<accession>A0A5D0WK64</accession>
<gene>
    <name evidence="2" type="ORF">FXB42_13855</name>
</gene>
<dbReference type="CDD" id="cd04301">
    <property type="entry name" value="NAT_SF"/>
    <property type="match status" value="1"/>
</dbReference>
<dbReference type="Proteomes" id="UP000322619">
    <property type="component" value="Unassembled WGS sequence"/>
</dbReference>
<reference evidence="2 3" key="1">
    <citation type="submission" date="2019-08" db="EMBL/GenBank/DDBJ databases">
        <title>Isolation and enrichment of carboxydotrophic bacteria from anaerobic sludge for the production of bio-based chemicals from syngas.</title>
        <authorList>
            <person name="Antares A.L."/>
            <person name="Moreira J."/>
            <person name="Diender M."/>
            <person name="Parshina S.N."/>
            <person name="Stams A.J.M."/>
            <person name="Alves M."/>
            <person name="Alves J.I."/>
            <person name="Sousa D.Z."/>
        </authorList>
    </citation>
    <scope>NUCLEOTIDE SEQUENCE [LARGE SCALE GENOMIC DNA]</scope>
    <source>
        <strain evidence="2 3">JM</strain>
    </source>
</reference>
<feature type="domain" description="N-acetyltransferase" evidence="1">
    <location>
        <begin position="6"/>
        <end position="134"/>
    </location>
</feature>
<organism evidence="2 3">
    <name type="scientific">Acetobacterium wieringae</name>
    <dbReference type="NCBI Taxonomy" id="52694"/>
    <lineage>
        <taxon>Bacteria</taxon>
        <taxon>Bacillati</taxon>
        <taxon>Bacillota</taxon>
        <taxon>Clostridia</taxon>
        <taxon>Eubacteriales</taxon>
        <taxon>Eubacteriaceae</taxon>
        <taxon>Acetobacterium</taxon>
    </lineage>
</organism>
<evidence type="ECO:0000313" key="2">
    <source>
        <dbReference type="EMBL" id="TYC84061.1"/>
    </source>
</evidence>
<evidence type="ECO:0000313" key="3">
    <source>
        <dbReference type="Proteomes" id="UP000322619"/>
    </source>
</evidence>
<comment type="caution">
    <text evidence="2">The sequence shown here is derived from an EMBL/GenBank/DDBJ whole genome shotgun (WGS) entry which is preliminary data.</text>
</comment>
<keyword evidence="2" id="KW-0808">Transferase</keyword>
<dbReference type="PANTHER" id="PTHR43233">
    <property type="entry name" value="FAMILY N-ACETYLTRANSFERASE, PUTATIVE (AFU_ORTHOLOGUE AFUA_6G03350)-RELATED"/>
    <property type="match status" value="1"/>
</dbReference>
<dbReference type="InterPro" id="IPR000182">
    <property type="entry name" value="GNAT_dom"/>
</dbReference>
<dbReference type="RefSeq" id="WP_148638267.1">
    <property type="nucleotide sequence ID" value="NZ_VSLA01000027.1"/>
</dbReference>
<dbReference type="InterPro" id="IPR053144">
    <property type="entry name" value="Acetyltransferase_Butenolide"/>
</dbReference>
<dbReference type="PANTHER" id="PTHR43233:SF1">
    <property type="entry name" value="FAMILY N-ACETYLTRANSFERASE, PUTATIVE (AFU_ORTHOLOGUE AFUA_6G03350)-RELATED"/>
    <property type="match status" value="1"/>
</dbReference>
<dbReference type="Pfam" id="PF13508">
    <property type="entry name" value="Acetyltransf_7"/>
    <property type="match status" value="1"/>
</dbReference>
<dbReference type="GO" id="GO:0016747">
    <property type="term" value="F:acyltransferase activity, transferring groups other than amino-acyl groups"/>
    <property type="evidence" value="ECO:0007669"/>
    <property type="project" value="InterPro"/>
</dbReference>
<evidence type="ECO:0000259" key="1">
    <source>
        <dbReference type="PROSITE" id="PS51186"/>
    </source>
</evidence>
<protein>
    <submittedName>
        <fullName evidence="2">GNAT family N-acetyltransferase</fullName>
    </submittedName>
</protein>
<dbReference type="InterPro" id="IPR016181">
    <property type="entry name" value="Acyl_CoA_acyltransferase"/>
</dbReference>
<dbReference type="SUPFAM" id="SSF55729">
    <property type="entry name" value="Acyl-CoA N-acyltransferases (Nat)"/>
    <property type="match status" value="1"/>
</dbReference>